<dbReference type="SUPFAM" id="SSF143081">
    <property type="entry name" value="BB1717-like"/>
    <property type="match status" value="1"/>
</dbReference>
<dbReference type="Gene3D" id="3.90.1680.10">
    <property type="entry name" value="SOS response associated peptidase-like"/>
    <property type="match status" value="1"/>
</dbReference>
<name>A0A841ENM9_9BACT</name>
<keyword evidence="2 8" id="KW-0645">Protease</keyword>
<keyword evidence="7" id="KW-0456">Lyase</keyword>
<keyword evidence="5" id="KW-0190">Covalent protein-DNA linkage</keyword>
<proteinExistence type="inferred from homology"/>
<dbReference type="EC" id="3.4.-.-" evidence="8"/>
<evidence type="ECO:0000256" key="2">
    <source>
        <dbReference type="ARBA" id="ARBA00022670"/>
    </source>
</evidence>
<dbReference type="GO" id="GO:0008233">
    <property type="term" value="F:peptidase activity"/>
    <property type="evidence" value="ECO:0007669"/>
    <property type="project" value="UniProtKB-KW"/>
</dbReference>
<evidence type="ECO:0000256" key="8">
    <source>
        <dbReference type="RuleBase" id="RU364100"/>
    </source>
</evidence>
<accession>A0A841ENM9</accession>
<dbReference type="Pfam" id="PF02586">
    <property type="entry name" value="SRAP"/>
    <property type="match status" value="1"/>
</dbReference>
<dbReference type="Proteomes" id="UP000524404">
    <property type="component" value="Unassembled WGS sequence"/>
</dbReference>
<evidence type="ECO:0000256" key="6">
    <source>
        <dbReference type="ARBA" id="ARBA00023125"/>
    </source>
</evidence>
<dbReference type="PANTHER" id="PTHR13604:SF0">
    <property type="entry name" value="ABASIC SITE PROCESSING PROTEIN HMCES"/>
    <property type="match status" value="1"/>
</dbReference>
<protein>
    <recommendedName>
        <fullName evidence="8">Abasic site processing protein</fullName>
        <ecNumber evidence="8">3.4.-.-</ecNumber>
    </recommendedName>
</protein>
<sequence>MDGKITNTCRPTNGINIIFTIQNNNKKMCYHTLLESKKEKLELAFKAEFYEGTQYEPKGAVNGFEHERVPIIMNDNPEQIALVRWGLIPTWATMEQAKEIQNKTLNARAETIIEKPAFRDSQSRRCLVLVDGFYEWQHQNKSKVKHLIKLKEEENFALGGIWSYWKNPLKANSYVRSFAILTVEANPMMALIHNTKKRMPLIIAKNDANEWLNPEAKDLSHLIKPFDEKLMEAKVVF</sequence>
<evidence type="ECO:0000313" key="10">
    <source>
        <dbReference type="Proteomes" id="UP000524404"/>
    </source>
</evidence>
<comment type="similarity">
    <text evidence="1 8">Belongs to the SOS response-associated peptidase family.</text>
</comment>
<keyword evidence="10" id="KW-1185">Reference proteome</keyword>
<dbReference type="AlphaFoldDB" id="A0A841ENM9"/>
<dbReference type="GO" id="GO:0106300">
    <property type="term" value="P:protein-DNA covalent cross-linking repair"/>
    <property type="evidence" value="ECO:0007669"/>
    <property type="project" value="InterPro"/>
</dbReference>
<evidence type="ECO:0000256" key="1">
    <source>
        <dbReference type="ARBA" id="ARBA00008136"/>
    </source>
</evidence>
<keyword evidence="4 8" id="KW-0378">Hydrolase</keyword>
<gene>
    <name evidence="9" type="ORF">HNP25_002483</name>
</gene>
<comment type="caution">
    <text evidence="9">The sequence shown here is derived from an EMBL/GenBank/DDBJ whole genome shotgun (WGS) entry which is preliminary data.</text>
</comment>
<dbReference type="InterPro" id="IPR036590">
    <property type="entry name" value="SRAP-like"/>
</dbReference>
<evidence type="ECO:0000256" key="4">
    <source>
        <dbReference type="ARBA" id="ARBA00022801"/>
    </source>
</evidence>
<dbReference type="PANTHER" id="PTHR13604">
    <property type="entry name" value="DC12-RELATED"/>
    <property type="match status" value="1"/>
</dbReference>
<dbReference type="InterPro" id="IPR003738">
    <property type="entry name" value="SRAP"/>
</dbReference>
<organism evidence="9 10">
    <name type="scientific">Arcicella rosea</name>
    <dbReference type="NCBI Taxonomy" id="502909"/>
    <lineage>
        <taxon>Bacteria</taxon>
        <taxon>Pseudomonadati</taxon>
        <taxon>Bacteroidota</taxon>
        <taxon>Cytophagia</taxon>
        <taxon>Cytophagales</taxon>
        <taxon>Flectobacillaceae</taxon>
        <taxon>Arcicella</taxon>
    </lineage>
</organism>
<keyword evidence="3" id="KW-0227">DNA damage</keyword>
<dbReference type="GO" id="GO:0003697">
    <property type="term" value="F:single-stranded DNA binding"/>
    <property type="evidence" value="ECO:0007669"/>
    <property type="project" value="InterPro"/>
</dbReference>
<evidence type="ECO:0000256" key="7">
    <source>
        <dbReference type="ARBA" id="ARBA00023239"/>
    </source>
</evidence>
<evidence type="ECO:0000256" key="3">
    <source>
        <dbReference type="ARBA" id="ARBA00022763"/>
    </source>
</evidence>
<dbReference type="EMBL" id="JACHKT010000017">
    <property type="protein sequence ID" value="MBB6003824.1"/>
    <property type="molecule type" value="Genomic_DNA"/>
</dbReference>
<dbReference type="GO" id="GO:0016829">
    <property type="term" value="F:lyase activity"/>
    <property type="evidence" value="ECO:0007669"/>
    <property type="project" value="UniProtKB-KW"/>
</dbReference>
<dbReference type="RefSeq" id="WP_184134471.1">
    <property type="nucleotide sequence ID" value="NZ_JACHKT010000017.1"/>
</dbReference>
<evidence type="ECO:0000313" key="9">
    <source>
        <dbReference type="EMBL" id="MBB6003824.1"/>
    </source>
</evidence>
<evidence type="ECO:0000256" key="5">
    <source>
        <dbReference type="ARBA" id="ARBA00023124"/>
    </source>
</evidence>
<reference evidence="9 10" key="1">
    <citation type="submission" date="2020-08" db="EMBL/GenBank/DDBJ databases">
        <title>Functional genomics of gut bacteria from endangered species of beetles.</title>
        <authorList>
            <person name="Carlos-Shanley C."/>
        </authorList>
    </citation>
    <scope>NUCLEOTIDE SEQUENCE [LARGE SCALE GENOMIC DNA]</scope>
    <source>
        <strain evidence="9 10">S00070</strain>
    </source>
</reference>
<dbReference type="GO" id="GO:0006508">
    <property type="term" value="P:proteolysis"/>
    <property type="evidence" value="ECO:0007669"/>
    <property type="project" value="UniProtKB-KW"/>
</dbReference>
<keyword evidence="6" id="KW-0238">DNA-binding</keyword>